<sequence length="483" mass="54929">MLIPWKFLQRAKRMTTKPLDKEDKNDDVELHLKGTYAVCKRLKNGRYSHYCYGSFGHIDSHCADNCFIDLARAGCPQTMLHSRTSKRLLRCSPTKKRRVLPHVLFRRPNNWWCKASAYITHRWPSVGTGSIGVMSTVNYHSHTSVRTLLSAVHHFGGCTRCFGELSSLKRLAKGIAKLLQRLTFGQYRRSLPQQRRLRSISEYFGTKTTPIGWSVDTSVDRPGLKCIGRDYGGDERFAGWKDPGYSEIIGKHVYTLNDAISSPDASNDDPVTSLIFERDVVLSAKKIYDEKPKSTIQLFHPFGESPVVCARTFDITSIDIRGFHGIFKWLIKNAELDPLVTPLFDVFFEFLHVNAVQTLFLTIYLREKLQMSTDTHYSHSYWILLAALFLIHVAGVLVLIAAIFQYFLLAEAGDSEEQLQSALCSPGLSKTYGTEKRVMCEINGSVESSAHYCGFNHIHETYKGALPRYKTDTDYDELVQNTE</sequence>
<dbReference type="EMBL" id="DF142877">
    <property type="protein sequence ID" value="GAA48234.1"/>
    <property type="molecule type" value="Genomic_DNA"/>
</dbReference>
<proteinExistence type="predicted"/>
<evidence type="ECO:0000256" key="1">
    <source>
        <dbReference type="SAM" id="Phobius"/>
    </source>
</evidence>
<feature type="transmembrane region" description="Helical" evidence="1">
    <location>
        <begin position="381"/>
        <end position="409"/>
    </location>
</feature>
<gene>
    <name evidence="2" type="ORF">CLF_101349</name>
</gene>
<dbReference type="AlphaFoldDB" id="G7Y5J8"/>
<evidence type="ECO:0000313" key="2">
    <source>
        <dbReference type="EMBL" id="GAA48234.1"/>
    </source>
</evidence>
<keyword evidence="1" id="KW-1133">Transmembrane helix</keyword>
<protein>
    <submittedName>
        <fullName evidence="2">Uncharacterized protein</fullName>
    </submittedName>
</protein>
<keyword evidence="3" id="KW-1185">Reference proteome</keyword>
<accession>G7Y5J8</accession>
<dbReference type="Proteomes" id="UP000008909">
    <property type="component" value="Unassembled WGS sequence"/>
</dbReference>
<reference evidence="2" key="1">
    <citation type="journal article" date="2011" name="Genome Biol.">
        <title>The draft genome of the carcinogenic human liver fluke Clonorchis sinensis.</title>
        <authorList>
            <person name="Wang X."/>
            <person name="Chen W."/>
            <person name="Huang Y."/>
            <person name="Sun J."/>
            <person name="Men J."/>
            <person name="Liu H."/>
            <person name="Luo F."/>
            <person name="Guo L."/>
            <person name="Lv X."/>
            <person name="Deng C."/>
            <person name="Zhou C."/>
            <person name="Fan Y."/>
            <person name="Li X."/>
            <person name="Huang L."/>
            <person name="Hu Y."/>
            <person name="Liang C."/>
            <person name="Hu X."/>
            <person name="Xu J."/>
            <person name="Yu X."/>
        </authorList>
    </citation>
    <scope>NUCLEOTIDE SEQUENCE [LARGE SCALE GENOMIC DNA]</scope>
    <source>
        <strain evidence="2">Henan</strain>
    </source>
</reference>
<keyword evidence="1" id="KW-0812">Transmembrane</keyword>
<organism evidence="2 3">
    <name type="scientific">Clonorchis sinensis</name>
    <name type="common">Chinese liver fluke</name>
    <dbReference type="NCBI Taxonomy" id="79923"/>
    <lineage>
        <taxon>Eukaryota</taxon>
        <taxon>Metazoa</taxon>
        <taxon>Spiralia</taxon>
        <taxon>Lophotrochozoa</taxon>
        <taxon>Platyhelminthes</taxon>
        <taxon>Trematoda</taxon>
        <taxon>Digenea</taxon>
        <taxon>Opisthorchiida</taxon>
        <taxon>Opisthorchiata</taxon>
        <taxon>Opisthorchiidae</taxon>
        <taxon>Clonorchis</taxon>
    </lineage>
</organism>
<reference key="2">
    <citation type="submission" date="2011-10" db="EMBL/GenBank/DDBJ databases">
        <title>The genome and transcriptome sequence of Clonorchis sinensis provide insights into the carcinogenic liver fluke.</title>
        <authorList>
            <person name="Wang X."/>
            <person name="Huang Y."/>
            <person name="Chen W."/>
            <person name="Liu H."/>
            <person name="Guo L."/>
            <person name="Chen Y."/>
            <person name="Luo F."/>
            <person name="Zhou W."/>
            <person name="Sun J."/>
            <person name="Mao Q."/>
            <person name="Liang P."/>
            <person name="Zhou C."/>
            <person name="Tian Y."/>
            <person name="Men J."/>
            <person name="Lv X."/>
            <person name="Huang L."/>
            <person name="Zhou J."/>
            <person name="Hu Y."/>
            <person name="Li R."/>
            <person name="Zhang F."/>
            <person name="Lei H."/>
            <person name="Li X."/>
            <person name="Hu X."/>
            <person name="Liang C."/>
            <person name="Xu J."/>
            <person name="Wu Z."/>
            <person name="Yu X."/>
        </authorList>
    </citation>
    <scope>NUCLEOTIDE SEQUENCE</scope>
    <source>
        <strain>Henan</strain>
    </source>
</reference>
<evidence type="ECO:0000313" key="3">
    <source>
        <dbReference type="Proteomes" id="UP000008909"/>
    </source>
</evidence>
<keyword evidence="1" id="KW-0472">Membrane</keyword>
<name>G7Y5J8_CLOSI</name>